<name>A0ABS6VP09_9GAMM</name>
<gene>
    <name evidence="1" type="ORF">KXJ70_04670</name>
</gene>
<dbReference type="InterPro" id="IPR002481">
    <property type="entry name" value="FUR"/>
</dbReference>
<dbReference type="RefSeq" id="WP_219042280.1">
    <property type="nucleotide sequence ID" value="NZ_JAHWDQ010000001.1"/>
</dbReference>
<dbReference type="EMBL" id="JAHWDQ010000001">
    <property type="protein sequence ID" value="MBW2940054.1"/>
    <property type="molecule type" value="Genomic_DNA"/>
</dbReference>
<sequence>MRYLLMKVHRYDHMVYVDISEVIEFRDPAIERRQQEIALQHNVDFVKHVVVFASEKIVKRR</sequence>
<dbReference type="Proteomes" id="UP001166291">
    <property type="component" value="Unassembled WGS sequence"/>
</dbReference>
<evidence type="ECO:0000313" key="1">
    <source>
        <dbReference type="EMBL" id="MBW2940054.1"/>
    </source>
</evidence>
<keyword evidence="2" id="KW-1185">Reference proteome</keyword>
<organism evidence="1 2">
    <name type="scientific">Zhongshania aquimaris</name>
    <dbReference type="NCBI Taxonomy" id="2857107"/>
    <lineage>
        <taxon>Bacteria</taxon>
        <taxon>Pseudomonadati</taxon>
        <taxon>Pseudomonadota</taxon>
        <taxon>Gammaproteobacteria</taxon>
        <taxon>Cellvibrionales</taxon>
        <taxon>Spongiibacteraceae</taxon>
        <taxon>Zhongshania</taxon>
    </lineage>
</organism>
<protein>
    <submittedName>
        <fullName evidence="1">Transcriptional repressor</fullName>
    </submittedName>
</protein>
<comment type="caution">
    <text evidence="1">The sequence shown here is derived from an EMBL/GenBank/DDBJ whole genome shotgun (WGS) entry which is preliminary data.</text>
</comment>
<reference evidence="1" key="1">
    <citation type="submission" date="2021-07" db="EMBL/GenBank/DDBJ databases">
        <title>Zhongshania sp. CAU 1632 isolated from seawater.</title>
        <authorList>
            <person name="Kim W."/>
        </authorList>
    </citation>
    <scope>NUCLEOTIDE SEQUENCE</scope>
    <source>
        <strain evidence="1">CAU 1632</strain>
    </source>
</reference>
<proteinExistence type="predicted"/>
<dbReference type="Pfam" id="PF01475">
    <property type="entry name" value="FUR"/>
    <property type="match status" value="1"/>
</dbReference>
<accession>A0ABS6VP09</accession>
<evidence type="ECO:0000313" key="2">
    <source>
        <dbReference type="Proteomes" id="UP001166291"/>
    </source>
</evidence>